<reference evidence="1" key="1">
    <citation type="submission" date="2025-08" db="UniProtKB">
        <authorList>
            <consortium name="Ensembl"/>
        </authorList>
    </citation>
    <scope>IDENTIFICATION</scope>
</reference>
<dbReference type="AlphaFoldDB" id="A0A8C6X952"/>
<dbReference type="OrthoDB" id="9043486at2759"/>
<dbReference type="Ensembl" id="ENSNNAT00000011367.1">
    <property type="protein sequence ID" value="ENSNNAP00000010863.1"/>
    <property type="gene ID" value="ENSNNAG00000007253.1"/>
</dbReference>
<accession>A0A8C6X952</accession>
<reference evidence="1" key="2">
    <citation type="submission" date="2025-09" db="UniProtKB">
        <authorList>
            <consortium name="Ensembl"/>
        </authorList>
    </citation>
    <scope>IDENTIFICATION</scope>
</reference>
<dbReference type="GeneTree" id="ENSGT00390000003024"/>
<dbReference type="PANTHER" id="PTHR22455">
    <property type="entry name" value="CILIA- AND FLAGELLA-ASSOCIATED PROTEIN 91"/>
    <property type="match status" value="1"/>
</dbReference>
<keyword evidence="2" id="KW-1185">Reference proteome</keyword>
<dbReference type="PANTHER" id="PTHR22455:SF10">
    <property type="entry name" value="CILIA- AND FLAGELLA-ASSOCIATED PROTEIN 91"/>
    <property type="match status" value="1"/>
</dbReference>
<sequence length="173" mass="20613">MLPLFVIFSAGFNKQSQREEPDSPSDHMIHLTGRKSRKMGQTHLTVLLNPLYELSSEKDHAQANVQAHLIHDEMRKVPEFKAMFSNLIHYPSYFVQLEEKNPVPPFINRRWRGRAQQRFETFQQTPASLQVPRIEYEDPEVSGRNRWKYFERWETYKLNLSYCQNTLEMKILS</sequence>
<evidence type="ECO:0000313" key="1">
    <source>
        <dbReference type="Ensembl" id="ENSNNAP00000010863.1"/>
    </source>
</evidence>
<name>A0A8C6X952_NAJNA</name>
<dbReference type="Proteomes" id="UP000694559">
    <property type="component" value="Unplaced"/>
</dbReference>
<protein>
    <submittedName>
        <fullName evidence="1">Uncharacterized protein</fullName>
    </submittedName>
</protein>
<proteinExistence type="predicted"/>
<dbReference type="InterPro" id="IPR026720">
    <property type="entry name" value="CFAP91"/>
</dbReference>
<evidence type="ECO:0000313" key="2">
    <source>
        <dbReference type="Proteomes" id="UP000694559"/>
    </source>
</evidence>
<organism evidence="1 2">
    <name type="scientific">Naja naja</name>
    <name type="common">Indian cobra</name>
    <dbReference type="NCBI Taxonomy" id="35670"/>
    <lineage>
        <taxon>Eukaryota</taxon>
        <taxon>Metazoa</taxon>
        <taxon>Chordata</taxon>
        <taxon>Craniata</taxon>
        <taxon>Vertebrata</taxon>
        <taxon>Euteleostomi</taxon>
        <taxon>Lepidosauria</taxon>
        <taxon>Squamata</taxon>
        <taxon>Bifurcata</taxon>
        <taxon>Unidentata</taxon>
        <taxon>Episquamata</taxon>
        <taxon>Toxicofera</taxon>
        <taxon>Serpentes</taxon>
        <taxon>Colubroidea</taxon>
        <taxon>Elapidae</taxon>
        <taxon>Elapinae</taxon>
        <taxon>Naja</taxon>
    </lineage>
</organism>